<protein>
    <submittedName>
        <fullName evidence="2">Fas apoptotic inhibitory molecule 1</fullName>
    </submittedName>
</protein>
<dbReference type="GeneID" id="112906560"/>
<accession>A0A7F5RL53</accession>
<dbReference type="InParanoid" id="A0A7F5RL53"/>
<dbReference type="FunFam" id="2.40.128.180:FF:000001">
    <property type="entry name" value="Fas apoptotic inhibitory molecule 1"/>
    <property type="match status" value="1"/>
</dbReference>
<evidence type="ECO:0000313" key="2">
    <source>
        <dbReference type="RefSeq" id="XP_025836671.1"/>
    </source>
</evidence>
<dbReference type="RefSeq" id="XP_025836671.1">
    <property type="nucleotide sequence ID" value="XM_025980886.1"/>
</dbReference>
<reference evidence="2" key="1">
    <citation type="submission" date="2025-08" db="UniProtKB">
        <authorList>
            <consortium name="RefSeq"/>
        </authorList>
    </citation>
    <scope>IDENTIFICATION</scope>
    <source>
        <tissue evidence="2">Entire body</tissue>
    </source>
</reference>
<dbReference type="AlphaFoldDB" id="A0A7F5RL53"/>
<evidence type="ECO:0000313" key="1">
    <source>
        <dbReference type="Proteomes" id="UP000192223"/>
    </source>
</evidence>
<dbReference type="InterPro" id="IPR010695">
    <property type="entry name" value="FAIM1"/>
</dbReference>
<dbReference type="Pfam" id="PF06905">
    <property type="entry name" value="FAIM1"/>
    <property type="match status" value="1"/>
</dbReference>
<dbReference type="Gene3D" id="2.40.128.180">
    <property type="match status" value="2"/>
</dbReference>
<dbReference type="PANTHER" id="PTHR13088">
    <property type="entry name" value="FAS APOPTOTIC INHIBITORY MOLECULE FAIM"/>
    <property type="match status" value="1"/>
</dbReference>
<dbReference type="Proteomes" id="UP000192223">
    <property type="component" value="Unplaced"/>
</dbReference>
<sequence length="193" mass="22145">MAKKSNNINKISKNRNDLVAFWSVPLPDGTYSIEFEHGTTSGKRILRINGKEILRRDWMFRLVGDEIFEIGKQKAKCVLSVDPLPYFSFCYGLSVNGKPLEKFTEKQNKNLKVWIVTAADKEKYRIVLEKQNLNVWINGNLQETINTFIDNGTEIRFKVDDFDGVIKATSATKKGLVYELYGNGQLIPDENEF</sequence>
<organism evidence="1 2">
    <name type="scientific">Agrilus planipennis</name>
    <name type="common">Emerald ash borer</name>
    <name type="synonym">Agrilus marcopoli</name>
    <dbReference type="NCBI Taxonomy" id="224129"/>
    <lineage>
        <taxon>Eukaryota</taxon>
        <taxon>Metazoa</taxon>
        <taxon>Ecdysozoa</taxon>
        <taxon>Arthropoda</taxon>
        <taxon>Hexapoda</taxon>
        <taxon>Insecta</taxon>
        <taxon>Pterygota</taxon>
        <taxon>Neoptera</taxon>
        <taxon>Endopterygota</taxon>
        <taxon>Coleoptera</taxon>
        <taxon>Polyphaga</taxon>
        <taxon>Elateriformia</taxon>
        <taxon>Buprestoidea</taxon>
        <taxon>Buprestidae</taxon>
        <taxon>Agrilinae</taxon>
        <taxon>Agrilus</taxon>
    </lineage>
</organism>
<dbReference type="KEGG" id="apln:112906560"/>
<keyword evidence="1" id="KW-1185">Reference proteome</keyword>
<name>A0A7F5RL53_AGRPL</name>
<dbReference type="InterPro" id="IPR038513">
    <property type="entry name" value="FAIM1_dom_sf"/>
</dbReference>
<gene>
    <name evidence="2" type="primary">LOC112906560</name>
</gene>
<dbReference type="FunCoup" id="A0A7F5RL53">
    <property type="interactions" value="247"/>
</dbReference>
<proteinExistence type="predicted"/>
<dbReference type="PANTHER" id="PTHR13088:SF3">
    <property type="entry name" value="FAS APOPTOTIC INHIBITORY MOLECULE 1"/>
    <property type="match status" value="1"/>
</dbReference>
<dbReference type="OrthoDB" id="6262731at2759"/>
<dbReference type="GO" id="GO:1902042">
    <property type="term" value="P:negative regulation of extrinsic apoptotic signaling pathway via death domain receptors"/>
    <property type="evidence" value="ECO:0007669"/>
    <property type="project" value="TreeGrafter"/>
</dbReference>